<dbReference type="InterPro" id="IPR036217">
    <property type="entry name" value="MethylDNA_cys_MeTrfase_DNAb"/>
</dbReference>
<dbReference type="EMBL" id="BMFO01000001">
    <property type="protein sequence ID" value="GGF88138.1"/>
    <property type="molecule type" value="Genomic_DNA"/>
</dbReference>
<dbReference type="GO" id="GO:0003700">
    <property type="term" value="F:DNA-binding transcription factor activity"/>
    <property type="evidence" value="ECO:0007669"/>
    <property type="project" value="InterPro"/>
</dbReference>
<dbReference type="GO" id="GO:0003908">
    <property type="term" value="F:methylated-DNA-[protein]-cysteine S-methyltransferase activity"/>
    <property type="evidence" value="ECO:0007669"/>
    <property type="project" value="UniProtKB-EC"/>
</dbReference>
<dbReference type="Gene3D" id="1.10.10.10">
    <property type="entry name" value="Winged helix-like DNA-binding domain superfamily/Winged helix DNA-binding domain"/>
    <property type="match status" value="1"/>
</dbReference>
<dbReference type="SUPFAM" id="SSF46689">
    <property type="entry name" value="Homeodomain-like"/>
    <property type="match status" value="1"/>
</dbReference>
<evidence type="ECO:0000313" key="13">
    <source>
        <dbReference type="EMBL" id="GGF88138.1"/>
    </source>
</evidence>
<evidence type="ECO:0000256" key="11">
    <source>
        <dbReference type="ARBA" id="ARBA00049348"/>
    </source>
</evidence>
<dbReference type="InterPro" id="IPR036388">
    <property type="entry name" value="WH-like_DNA-bd_sf"/>
</dbReference>
<keyword evidence="14" id="KW-1185">Reference proteome</keyword>
<dbReference type="InterPro" id="IPR008332">
    <property type="entry name" value="MethylG_MeTrfase_N"/>
</dbReference>
<dbReference type="InterPro" id="IPR018060">
    <property type="entry name" value="HTH_AraC"/>
</dbReference>
<dbReference type="SUPFAM" id="SSF53155">
    <property type="entry name" value="Methylated DNA-protein cysteine methyltransferase domain"/>
    <property type="match status" value="1"/>
</dbReference>
<dbReference type="PROSITE" id="PS00041">
    <property type="entry name" value="HTH_ARAC_FAMILY_1"/>
    <property type="match status" value="1"/>
</dbReference>
<dbReference type="RefSeq" id="WP_188447891.1">
    <property type="nucleotide sequence ID" value="NZ_BMFO01000001.1"/>
</dbReference>
<comment type="similarity">
    <text evidence="2">Belongs to the MGMT family.</text>
</comment>
<evidence type="ECO:0000256" key="6">
    <source>
        <dbReference type="ARBA" id="ARBA00022763"/>
    </source>
</evidence>
<dbReference type="PROSITE" id="PS00374">
    <property type="entry name" value="MGMT"/>
    <property type="match status" value="1"/>
</dbReference>
<keyword evidence="6" id="KW-0227">DNA damage</keyword>
<dbReference type="InterPro" id="IPR036631">
    <property type="entry name" value="MGMT_N_sf"/>
</dbReference>
<dbReference type="PANTHER" id="PTHR10815">
    <property type="entry name" value="METHYLATED-DNA--PROTEIN-CYSTEINE METHYLTRANSFERASE"/>
    <property type="match status" value="1"/>
</dbReference>
<sequence>MDTSPDPRLENARALLESGAFSLPELAAEVGLSPAYLQKRFKQAYGLSPAEYAGQRRLMRLKQRLRETEDVTQAWVDSGFGSCSRVYENGAAKLGMSPAQYRKGGRGLKIHWTVTDTALGNALVAATARGICAVALADSQDALLAELRREFPEAELNHVPDDDGAIAPTVRAVADALAGKAAALPLELVGTAFQHRVWQALMRIPAGETFSYAELAQVLDMPKAARAVARACAGNKVAVLVPCHRIVRGDGSLGGYRWGLPRKQTLLARERMR</sequence>
<dbReference type="InterPro" id="IPR018062">
    <property type="entry name" value="HTH_AraC-typ_CS"/>
</dbReference>
<dbReference type="SMART" id="SM00342">
    <property type="entry name" value="HTH_ARAC"/>
    <property type="match status" value="1"/>
</dbReference>
<keyword evidence="7" id="KW-0805">Transcription regulation</keyword>
<evidence type="ECO:0000256" key="3">
    <source>
        <dbReference type="ARBA" id="ARBA00011918"/>
    </source>
</evidence>
<dbReference type="AlphaFoldDB" id="A0A917CGM5"/>
<dbReference type="GO" id="GO:0006281">
    <property type="term" value="P:DNA repair"/>
    <property type="evidence" value="ECO:0007669"/>
    <property type="project" value="UniProtKB-KW"/>
</dbReference>
<evidence type="ECO:0000256" key="10">
    <source>
        <dbReference type="ARBA" id="ARBA00023204"/>
    </source>
</evidence>
<name>A0A917CGM5_9GAMM</name>
<evidence type="ECO:0000256" key="5">
    <source>
        <dbReference type="ARBA" id="ARBA00022679"/>
    </source>
</evidence>
<dbReference type="InterPro" id="IPR014048">
    <property type="entry name" value="MethylDNA_cys_MeTrfase_DNA-bd"/>
</dbReference>
<dbReference type="InterPro" id="IPR009057">
    <property type="entry name" value="Homeodomain-like_sf"/>
</dbReference>
<keyword evidence="4" id="KW-0489">Methyltransferase</keyword>
<dbReference type="GO" id="GO:0032259">
    <property type="term" value="P:methylation"/>
    <property type="evidence" value="ECO:0007669"/>
    <property type="project" value="UniProtKB-KW"/>
</dbReference>
<dbReference type="CDD" id="cd06445">
    <property type="entry name" value="ATase"/>
    <property type="match status" value="1"/>
</dbReference>
<dbReference type="SUPFAM" id="SSF46767">
    <property type="entry name" value="Methylated DNA-protein cysteine methyltransferase, C-terminal domain"/>
    <property type="match status" value="1"/>
</dbReference>
<evidence type="ECO:0000256" key="8">
    <source>
        <dbReference type="ARBA" id="ARBA00023125"/>
    </source>
</evidence>
<protein>
    <recommendedName>
        <fullName evidence="3">methylated-DNA--[protein]-cysteine S-methyltransferase</fullName>
        <ecNumber evidence="3">2.1.1.63</ecNumber>
    </recommendedName>
</protein>
<gene>
    <name evidence="13" type="ORF">GCM10010960_07540</name>
</gene>
<dbReference type="EC" id="2.1.1.63" evidence="3"/>
<evidence type="ECO:0000256" key="4">
    <source>
        <dbReference type="ARBA" id="ARBA00022603"/>
    </source>
</evidence>
<dbReference type="PROSITE" id="PS01124">
    <property type="entry name" value="HTH_ARAC_FAMILY_2"/>
    <property type="match status" value="1"/>
</dbReference>
<dbReference type="GO" id="GO:0043565">
    <property type="term" value="F:sequence-specific DNA binding"/>
    <property type="evidence" value="ECO:0007669"/>
    <property type="project" value="InterPro"/>
</dbReference>
<reference evidence="13" key="2">
    <citation type="submission" date="2020-09" db="EMBL/GenBank/DDBJ databases">
        <authorList>
            <person name="Sun Q."/>
            <person name="Zhou Y."/>
        </authorList>
    </citation>
    <scope>NUCLEOTIDE SEQUENCE</scope>
    <source>
        <strain evidence="13">CGMCC 1.12726</strain>
    </source>
</reference>
<comment type="catalytic activity">
    <reaction evidence="11">
        <text>a 6-O-methyl-2'-deoxyguanosine in DNA + L-cysteinyl-[protein] = S-methyl-L-cysteinyl-[protein] + a 2'-deoxyguanosine in DNA</text>
        <dbReference type="Rhea" id="RHEA:24000"/>
        <dbReference type="Rhea" id="RHEA-COMP:10131"/>
        <dbReference type="Rhea" id="RHEA-COMP:10132"/>
        <dbReference type="Rhea" id="RHEA-COMP:11367"/>
        <dbReference type="Rhea" id="RHEA-COMP:11368"/>
        <dbReference type="ChEBI" id="CHEBI:29950"/>
        <dbReference type="ChEBI" id="CHEBI:82612"/>
        <dbReference type="ChEBI" id="CHEBI:85445"/>
        <dbReference type="ChEBI" id="CHEBI:85448"/>
        <dbReference type="EC" id="2.1.1.63"/>
    </reaction>
</comment>
<comment type="catalytic activity">
    <reaction evidence="1">
        <text>a 4-O-methyl-thymidine in DNA + L-cysteinyl-[protein] = a thymidine in DNA + S-methyl-L-cysteinyl-[protein]</text>
        <dbReference type="Rhea" id="RHEA:53428"/>
        <dbReference type="Rhea" id="RHEA-COMP:10131"/>
        <dbReference type="Rhea" id="RHEA-COMP:10132"/>
        <dbReference type="Rhea" id="RHEA-COMP:13555"/>
        <dbReference type="Rhea" id="RHEA-COMP:13556"/>
        <dbReference type="ChEBI" id="CHEBI:29950"/>
        <dbReference type="ChEBI" id="CHEBI:82612"/>
        <dbReference type="ChEBI" id="CHEBI:137386"/>
        <dbReference type="ChEBI" id="CHEBI:137387"/>
        <dbReference type="EC" id="2.1.1.63"/>
    </reaction>
</comment>
<evidence type="ECO:0000259" key="12">
    <source>
        <dbReference type="PROSITE" id="PS01124"/>
    </source>
</evidence>
<dbReference type="Gene3D" id="3.30.160.70">
    <property type="entry name" value="Methylated DNA-protein cysteine methyltransferase domain"/>
    <property type="match status" value="1"/>
</dbReference>
<proteinExistence type="inferred from homology"/>
<accession>A0A917CGM5</accession>
<dbReference type="Gene3D" id="1.10.10.60">
    <property type="entry name" value="Homeodomain-like"/>
    <property type="match status" value="1"/>
</dbReference>
<dbReference type="InterPro" id="IPR001497">
    <property type="entry name" value="MethylDNA_cys_MeTrfase_AS"/>
</dbReference>
<dbReference type="Pfam" id="PF12833">
    <property type="entry name" value="HTH_18"/>
    <property type="match status" value="1"/>
</dbReference>
<keyword evidence="10" id="KW-0234">DNA repair</keyword>
<keyword evidence="8" id="KW-0238">DNA-binding</keyword>
<evidence type="ECO:0000256" key="1">
    <source>
        <dbReference type="ARBA" id="ARBA00001286"/>
    </source>
</evidence>
<feature type="domain" description="HTH araC/xylS-type" evidence="12">
    <location>
        <begin position="6"/>
        <end position="104"/>
    </location>
</feature>
<reference evidence="13" key="1">
    <citation type="journal article" date="2014" name="Int. J. Syst. Evol. Microbiol.">
        <title>Complete genome sequence of Corynebacterium casei LMG S-19264T (=DSM 44701T), isolated from a smear-ripened cheese.</title>
        <authorList>
            <consortium name="US DOE Joint Genome Institute (JGI-PGF)"/>
            <person name="Walter F."/>
            <person name="Albersmeier A."/>
            <person name="Kalinowski J."/>
            <person name="Ruckert C."/>
        </authorList>
    </citation>
    <scope>NUCLEOTIDE SEQUENCE</scope>
    <source>
        <strain evidence="13">CGMCC 1.12726</strain>
    </source>
</reference>
<comment type="caution">
    <text evidence="13">The sequence shown here is derived from an EMBL/GenBank/DDBJ whole genome shotgun (WGS) entry which is preliminary data.</text>
</comment>
<keyword evidence="9" id="KW-0804">Transcription</keyword>
<organism evidence="13 14">
    <name type="scientific">Arenimonas maotaiensis</name>
    <dbReference type="NCBI Taxonomy" id="1446479"/>
    <lineage>
        <taxon>Bacteria</taxon>
        <taxon>Pseudomonadati</taxon>
        <taxon>Pseudomonadota</taxon>
        <taxon>Gammaproteobacteria</taxon>
        <taxon>Lysobacterales</taxon>
        <taxon>Lysobacteraceae</taxon>
        <taxon>Arenimonas</taxon>
    </lineage>
</organism>
<evidence type="ECO:0000313" key="14">
    <source>
        <dbReference type="Proteomes" id="UP000632858"/>
    </source>
</evidence>
<keyword evidence="5" id="KW-0808">Transferase</keyword>
<evidence type="ECO:0000256" key="2">
    <source>
        <dbReference type="ARBA" id="ARBA00008711"/>
    </source>
</evidence>
<dbReference type="Pfam" id="PF01035">
    <property type="entry name" value="DNA_binding_1"/>
    <property type="match status" value="1"/>
</dbReference>
<evidence type="ECO:0000256" key="9">
    <source>
        <dbReference type="ARBA" id="ARBA00023163"/>
    </source>
</evidence>
<dbReference type="NCBIfam" id="TIGR00589">
    <property type="entry name" value="ogt"/>
    <property type="match status" value="1"/>
</dbReference>
<dbReference type="FunFam" id="1.10.10.10:FF:000214">
    <property type="entry name" value="Methylated-DNA--protein-cysteine methyltransferase"/>
    <property type="match status" value="1"/>
</dbReference>
<dbReference type="Pfam" id="PF02870">
    <property type="entry name" value="Methyltransf_1N"/>
    <property type="match status" value="1"/>
</dbReference>
<dbReference type="PANTHER" id="PTHR10815:SF14">
    <property type="entry name" value="BIFUNCTIONAL TRANSCRIPTIONAL ACTIVATOR_DNA REPAIR ENZYME ADA"/>
    <property type="match status" value="1"/>
</dbReference>
<evidence type="ECO:0000256" key="7">
    <source>
        <dbReference type="ARBA" id="ARBA00023015"/>
    </source>
</evidence>
<dbReference type="Proteomes" id="UP000632858">
    <property type="component" value="Unassembled WGS sequence"/>
</dbReference>